<dbReference type="InterPro" id="IPR036852">
    <property type="entry name" value="Peptidase_S8/S53_dom_sf"/>
</dbReference>
<dbReference type="KEGG" id="panc:E2636_16140"/>
<dbReference type="PROSITE" id="PS00137">
    <property type="entry name" value="SUBTILASE_HIS"/>
    <property type="match status" value="1"/>
</dbReference>
<feature type="active site" description="Charge relay system" evidence="7">
    <location>
        <position position="460"/>
    </location>
</feature>
<dbReference type="PROSITE" id="PS51892">
    <property type="entry name" value="SUBTILASE"/>
    <property type="match status" value="1"/>
</dbReference>
<organism evidence="9 10">
    <name type="scientific">Paenisporosarcina antarctica</name>
    <dbReference type="NCBI Taxonomy" id="417367"/>
    <lineage>
        <taxon>Bacteria</taxon>
        <taxon>Bacillati</taxon>
        <taxon>Bacillota</taxon>
        <taxon>Bacilli</taxon>
        <taxon>Bacillales</taxon>
        <taxon>Caryophanaceae</taxon>
        <taxon>Paenisporosarcina</taxon>
    </lineage>
</organism>
<dbReference type="InterPro" id="IPR022398">
    <property type="entry name" value="Peptidase_S8_His-AS"/>
</dbReference>
<proteinExistence type="inferred from homology"/>
<dbReference type="PROSITE" id="PS00138">
    <property type="entry name" value="SUBTILASE_SER"/>
    <property type="match status" value="1"/>
</dbReference>
<protein>
    <submittedName>
        <fullName evidence="9">Peptidase S8</fullName>
    </submittedName>
</protein>
<evidence type="ECO:0000256" key="2">
    <source>
        <dbReference type="ARBA" id="ARBA00011073"/>
    </source>
</evidence>
<dbReference type="SUPFAM" id="SSF52743">
    <property type="entry name" value="Subtilisin-like"/>
    <property type="match status" value="1"/>
</dbReference>
<dbReference type="PANTHER" id="PTHR43806">
    <property type="entry name" value="PEPTIDASE S8"/>
    <property type="match status" value="1"/>
</dbReference>
<name>A0A4P7A1V3_9BACL</name>
<keyword evidence="4 7" id="KW-0645">Protease</keyword>
<accession>A0A4P7A1V3</accession>
<dbReference type="InterPro" id="IPR050131">
    <property type="entry name" value="Peptidase_S8_subtilisin-like"/>
</dbReference>
<dbReference type="GO" id="GO:0005576">
    <property type="term" value="C:extracellular region"/>
    <property type="evidence" value="ECO:0007669"/>
    <property type="project" value="UniProtKB-SubCell"/>
</dbReference>
<evidence type="ECO:0000256" key="4">
    <source>
        <dbReference type="ARBA" id="ARBA00022670"/>
    </source>
</evidence>
<dbReference type="InterPro" id="IPR007253">
    <property type="entry name" value="Cell_wall-bd_2"/>
</dbReference>
<dbReference type="Gene3D" id="3.40.50.200">
    <property type="entry name" value="Peptidase S8/S53 domain"/>
    <property type="match status" value="1"/>
</dbReference>
<dbReference type="PANTHER" id="PTHR43806:SF11">
    <property type="entry name" value="CEREVISIN-RELATED"/>
    <property type="match status" value="1"/>
</dbReference>
<evidence type="ECO:0000256" key="1">
    <source>
        <dbReference type="ARBA" id="ARBA00004613"/>
    </source>
</evidence>
<keyword evidence="6 7" id="KW-0720">Serine protease</keyword>
<dbReference type="Proteomes" id="UP000294292">
    <property type="component" value="Chromosome"/>
</dbReference>
<dbReference type="CDD" id="cd07484">
    <property type="entry name" value="Peptidases_S8_Thermitase_like"/>
    <property type="match status" value="1"/>
</dbReference>
<feature type="active site" description="Charge relay system" evidence="7">
    <location>
        <position position="495"/>
    </location>
</feature>
<comment type="subcellular location">
    <subcellularLocation>
        <location evidence="1">Secreted</location>
    </subcellularLocation>
</comment>
<keyword evidence="10" id="KW-1185">Reference proteome</keyword>
<evidence type="ECO:0000256" key="5">
    <source>
        <dbReference type="ARBA" id="ARBA00022801"/>
    </source>
</evidence>
<dbReference type="InterPro" id="IPR034084">
    <property type="entry name" value="Thermitase-like_dom"/>
</dbReference>
<dbReference type="Pfam" id="PF04122">
    <property type="entry name" value="CW_binding_2"/>
    <property type="match status" value="3"/>
</dbReference>
<dbReference type="InterPro" id="IPR015500">
    <property type="entry name" value="Peptidase_S8_subtilisin-rel"/>
</dbReference>
<reference evidence="9 10" key="1">
    <citation type="submission" date="2019-03" db="EMBL/GenBank/DDBJ databases">
        <title>Complete genome sequence of Paenisporosarcina antarctica CGMCC 1.6503T.</title>
        <authorList>
            <person name="Rong J.-C."/>
            <person name="Chi N.-Y."/>
            <person name="Zhang Q.-F."/>
        </authorList>
    </citation>
    <scope>NUCLEOTIDE SEQUENCE [LARGE SCALE GENOMIC DNA]</scope>
    <source>
        <strain evidence="9 10">CGMCC 1.6503</strain>
    </source>
</reference>
<sequence length="1033" mass="112284">MNKKKFTRLMVVILISVIFFSQLSLKEVKAAEATVPKEETTLTISSPVEGIFESSEQIHWYKVNPTEGEITDFTHLRMKLQSEQELNIIIFSSLENAIENRAFDRYMGYSYQNQPAIIDFPIAWVGPYYIKVEYYGEENSESEIEQPQNLDPVTPYTISYDGVTLPPTNPVAEGTEECPVELSTKQRENGKNILKDLRTIRENILAKTDKGKDLSAMYYKMAPFLSSKMVFSKTLRENVYNDLMQLKGLFTDVAANGSASAYKITKEDQKSINNLYETSLESVPDFLKDQILKTGKSIDISNLTNKTVSSILTKGGFAKSNVSSNENRLIVKIKDGKKLSNILPKTKSFGIESITPFEAKGSVFPNMYVMEVGGSSSDFNVSSNTLKATSKQVSKLSDVEFVEPVQQYHALSADSQFPYQWSLKNDGSSLGIPDADIQFEKLQELLKGKQMKDSIIAVLDTGVDHTLSDLSGSVLANSGYDFINNSSNAMDGNGHGTHVSGIIAAEANNQYSMAGINAYTKILPVKVLDDSGSGDTEQIAYGIKYAVDNGANVINLSLGGSYSRVLEYALKYANDHDVTVVAASGNDGYEEISYPASSQYAISVGATNRLDIVSDYSNFGSGLDLVAPGTEIPSLMPDGNVTIMSGTSMATPHVAAVAGLLLSRNSELLPSEIEKILTKTASDVTFDEQDNPGDDIGYYPIDEEDPYPIEEPVPGYDNVSGWGRLDANSAVSYLDKKEVSMERIFGTDRYKTAVNVSTKGWDISDVAVIATGRNYPDALSATPLAYKNKAPLLLTNTNALPATVKAELKRLKVKKVILVGGKSAIATNVEKDIIGLGITNISRISGANRYETSVNIAKQLGSTDQAVVVTGESFADALSIAPIAASLKMPILLTKKNTLPDSVSQYVKSSKFKQTFVIGGTSVVPNKIANGLPNHKRISGTTRYDTNSSIITYFANELDMTSPFIATGSNYPDALSSSALAAVQGNPLILTNPSVVQQTTKNTISKYADLAEKYYIIGGEIALPKSLVESLFE</sequence>
<dbReference type="RefSeq" id="WP_134211131.1">
    <property type="nucleotide sequence ID" value="NZ_CP038015.1"/>
</dbReference>
<feature type="domain" description="Peptidase S8/S53" evidence="8">
    <location>
        <begin position="452"/>
        <end position="686"/>
    </location>
</feature>
<evidence type="ECO:0000256" key="6">
    <source>
        <dbReference type="ARBA" id="ARBA00022825"/>
    </source>
</evidence>
<keyword evidence="3" id="KW-0964">Secreted</keyword>
<dbReference type="GO" id="GO:0006508">
    <property type="term" value="P:proteolysis"/>
    <property type="evidence" value="ECO:0007669"/>
    <property type="project" value="UniProtKB-KW"/>
</dbReference>
<dbReference type="PRINTS" id="PR00723">
    <property type="entry name" value="SUBTILISIN"/>
</dbReference>
<evidence type="ECO:0000259" key="8">
    <source>
        <dbReference type="Pfam" id="PF00082"/>
    </source>
</evidence>
<dbReference type="GO" id="GO:0004252">
    <property type="term" value="F:serine-type endopeptidase activity"/>
    <property type="evidence" value="ECO:0007669"/>
    <property type="project" value="UniProtKB-UniRule"/>
</dbReference>
<comment type="similarity">
    <text evidence="2 7">Belongs to the peptidase S8 family.</text>
</comment>
<evidence type="ECO:0000313" key="9">
    <source>
        <dbReference type="EMBL" id="QBP42584.1"/>
    </source>
</evidence>
<dbReference type="Gene3D" id="3.40.50.12090">
    <property type="match status" value="2"/>
</dbReference>
<feature type="active site" description="Charge relay system" evidence="7">
    <location>
        <position position="648"/>
    </location>
</feature>
<keyword evidence="5 7" id="KW-0378">Hydrolase</keyword>
<gene>
    <name evidence="9" type="ORF">E2636_16140</name>
</gene>
<dbReference type="AlphaFoldDB" id="A0A4P7A1V3"/>
<dbReference type="Pfam" id="PF00082">
    <property type="entry name" value="Peptidase_S8"/>
    <property type="match status" value="1"/>
</dbReference>
<evidence type="ECO:0000256" key="3">
    <source>
        <dbReference type="ARBA" id="ARBA00022525"/>
    </source>
</evidence>
<dbReference type="InterPro" id="IPR023828">
    <property type="entry name" value="Peptidase_S8_Ser-AS"/>
</dbReference>
<dbReference type="InterPro" id="IPR000209">
    <property type="entry name" value="Peptidase_S8/S53_dom"/>
</dbReference>
<dbReference type="OrthoDB" id="9798386at2"/>
<dbReference type="EMBL" id="CP038015">
    <property type="protein sequence ID" value="QBP42584.1"/>
    <property type="molecule type" value="Genomic_DNA"/>
</dbReference>
<evidence type="ECO:0000256" key="7">
    <source>
        <dbReference type="PROSITE-ProRule" id="PRU01240"/>
    </source>
</evidence>
<evidence type="ECO:0000313" key="10">
    <source>
        <dbReference type="Proteomes" id="UP000294292"/>
    </source>
</evidence>